<dbReference type="AlphaFoldDB" id="A0A1E7FIH3"/>
<protein>
    <submittedName>
        <fullName evidence="1">Uncharacterized protein</fullName>
    </submittedName>
</protein>
<dbReference type="EMBL" id="KV784357">
    <property type="protein sequence ID" value="OEU17972.1"/>
    <property type="molecule type" value="Genomic_DNA"/>
</dbReference>
<dbReference type="InParanoid" id="A0A1E7FIH3"/>
<dbReference type="KEGG" id="fcy:FRACYDRAFT_238403"/>
<proteinExistence type="predicted"/>
<name>A0A1E7FIH3_9STRA</name>
<gene>
    <name evidence="1" type="ORF">FRACYDRAFT_238403</name>
</gene>
<evidence type="ECO:0000313" key="1">
    <source>
        <dbReference type="EMBL" id="OEU17972.1"/>
    </source>
</evidence>
<sequence>MGTVQRIDDPAIIVSLSIVCEDGDEYDSEFRVLRHDNEVEFDVVGMDYYEPEKDLVLNRICQDATFKTFLGTLQQWWKGCHLDPMDGYPNRFNLFLIAIFFLQCFEGVPLWSELAAADFAPFLCTSHTANDVFYSFLHFLVDYSCRYKIDLHVGQCKEKRPGGSLRTWLLRDPCNSSRQSSRST</sequence>
<evidence type="ECO:0000313" key="2">
    <source>
        <dbReference type="Proteomes" id="UP000095751"/>
    </source>
</evidence>
<dbReference type="Proteomes" id="UP000095751">
    <property type="component" value="Unassembled WGS sequence"/>
</dbReference>
<dbReference type="SUPFAM" id="SSF81631">
    <property type="entry name" value="PAP/OAS1 substrate-binding domain"/>
    <property type="match status" value="1"/>
</dbReference>
<keyword evidence="2" id="KW-1185">Reference proteome</keyword>
<organism evidence="1 2">
    <name type="scientific">Fragilariopsis cylindrus CCMP1102</name>
    <dbReference type="NCBI Taxonomy" id="635003"/>
    <lineage>
        <taxon>Eukaryota</taxon>
        <taxon>Sar</taxon>
        <taxon>Stramenopiles</taxon>
        <taxon>Ochrophyta</taxon>
        <taxon>Bacillariophyta</taxon>
        <taxon>Bacillariophyceae</taxon>
        <taxon>Bacillariophycidae</taxon>
        <taxon>Bacillariales</taxon>
        <taxon>Bacillariaceae</taxon>
        <taxon>Fragilariopsis</taxon>
    </lineage>
</organism>
<reference evidence="1 2" key="1">
    <citation type="submission" date="2016-09" db="EMBL/GenBank/DDBJ databases">
        <title>Extensive genetic diversity and differential bi-allelic expression allows diatom success in the polar Southern Ocean.</title>
        <authorList>
            <consortium name="DOE Joint Genome Institute"/>
            <person name="Mock T."/>
            <person name="Otillar R.P."/>
            <person name="Strauss J."/>
            <person name="Dupont C."/>
            <person name="Frickenhaus S."/>
            <person name="Maumus F."/>
            <person name="Mcmullan M."/>
            <person name="Sanges R."/>
            <person name="Schmutz J."/>
            <person name="Toseland A."/>
            <person name="Valas R."/>
            <person name="Veluchamy A."/>
            <person name="Ward B.J."/>
            <person name="Allen A."/>
            <person name="Barry K."/>
            <person name="Falciatore A."/>
            <person name="Ferrante M."/>
            <person name="Fortunato A.E."/>
            <person name="Gloeckner G."/>
            <person name="Gruber A."/>
            <person name="Hipkin R."/>
            <person name="Janech M."/>
            <person name="Kroth P."/>
            <person name="Leese F."/>
            <person name="Lindquist E."/>
            <person name="Lyon B.R."/>
            <person name="Martin J."/>
            <person name="Mayer C."/>
            <person name="Parker M."/>
            <person name="Quesneville H."/>
            <person name="Raymond J."/>
            <person name="Uhlig C."/>
            <person name="Valentin K.U."/>
            <person name="Worden A.Z."/>
            <person name="Armbrust E.V."/>
            <person name="Bowler C."/>
            <person name="Green B."/>
            <person name="Moulton V."/>
            <person name="Van Oosterhout C."/>
            <person name="Grigoriev I."/>
        </authorList>
    </citation>
    <scope>NUCLEOTIDE SEQUENCE [LARGE SCALE GENOMIC DNA]</scope>
    <source>
        <strain evidence="1 2">CCMP1102</strain>
    </source>
</reference>
<accession>A0A1E7FIH3</accession>